<dbReference type="Proteomes" id="UP000636010">
    <property type="component" value="Unassembled WGS sequence"/>
</dbReference>
<evidence type="ECO:0000256" key="2">
    <source>
        <dbReference type="ARBA" id="ARBA00023027"/>
    </source>
</evidence>
<dbReference type="PRINTS" id="PR00084">
    <property type="entry name" value="MTLDHDRGNASE"/>
</dbReference>
<evidence type="ECO:0000259" key="3">
    <source>
        <dbReference type="Pfam" id="PF01232"/>
    </source>
</evidence>
<evidence type="ECO:0000313" key="6">
    <source>
        <dbReference type="Proteomes" id="UP000636010"/>
    </source>
</evidence>
<keyword evidence="1" id="KW-0560">Oxidoreductase</keyword>
<dbReference type="PANTHER" id="PTHR30524:SF0">
    <property type="entry name" value="ALTRONATE OXIDOREDUCTASE-RELATED"/>
    <property type="match status" value="1"/>
</dbReference>
<dbReference type="PANTHER" id="PTHR30524">
    <property type="entry name" value="MANNITOL-1-PHOSPHATE 5-DEHYDROGENASE"/>
    <property type="match status" value="1"/>
</dbReference>
<evidence type="ECO:0000256" key="1">
    <source>
        <dbReference type="ARBA" id="ARBA00023002"/>
    </source>
</evidence>
<keyword evidence="2" id="KW-0520">NAD</keyword>
<dbReference type="Gene3D" id="3.40.50.720">
    <property type="entry name" value="NAD(P)-binding Rossmann-like Domain"/>
    <property type="match status" value="1"/>
</dbReference>
<dbReference type="EMBL" id="BMEC01000001">
    <property type="protein sequence ID" value="GGC21820.1"/>
    <property type="molecule type" value="Genomic_DNA"/>
</dbReference>
<dbReference type="Gene3D" id="1.10.1040.10">
    <property type="entry name" value="N-(1-d-carboxylethyl)-l-norvaline Dehydrogenase, domain 2"/>
    <property type="match status" value="1"/>
</dbReference>
<dbReference type="Pfam" id="PF01232">
    <property type="entry name" value="Mannitol_dh"/>
    <property type="match status" value="1"/>
</dbReference>
<dbReference type="InterPro" id="IPR013328">
    <property type="entry name" value="6PGD_dom2"/>
</dbReference>
<evidence type="ECO:0000313" key="5">
    <source>
        <dbReference type="EMBL" id="GGC21820.1"/>
    </source>
</evidence>
<sequence length="471" mass="54361">MNPLNNNTVKNRKKLPVKVLQFGEGNFLRAFVDWIIDKLNEETDFNGGICVVQPIKEGMVKMLNDQDGLYHVWLNGISHGKKVNEKRLITSIVNGINPYDDYKAFLKLAENDDLRFIFSNTTESGIVFESSDKSIDQLPAGFPGKLTALLYHRFEHYKGAADKGLIIIPCELIDKNGTNLKAAILQYAKHFQLPEEFAQWIDNSNYFCNTLVDRIVPGYPRESILQVQQELQYEDKLVVKAEPFYLWVIEGDERVKEEFPTEKLGLQVKFVKDITPYRTRKVRILNGAHTSIVHRAYLEGLRTVEAVINDQKMNSFLERIIFKEIIPTLDLPESELVEFANDVLERFNNPFIRHELISITLNSISKFKVRVLPSILEYRNRFNKWPESLLQSFAALFVFYRGEWKGEKIQLNDSAEVLALLKNAWNGDKFDANGILSNTNLWGQDLTQLEGLKEQVQMNINQLLEKEKEKA</sequence>
<name>A0ABQ1LBT8_9BACT</name>
<evidence type="ECO:0000259" key="4">
    <source>
        <dbReference type="Pfam" id="PF08125"/>
    </source>
</evidence>
<dbReference type="NCBIfam" id="NF002969">
    <property type="entry name" value="PRK03643.1"/>
    <property type="match status" value="1"/>
</dbReference>
<proteinExistence type="predicted"/>
<dbReference type="InterPro" id="IPR036291">
    <property type="entry name" value="NAD(P)-bd_dom_sf"/>
</dbReference>
<dbReference type="InterPro" id="IPR008927">
    <property type="entry name" value="6-PGluconate_DH-like_C_sf"/>
</dbReference>
<feature type="domain" description="Mannitol dehydrogenase C-terminal" evidence="4">
    <location>
        <begin position="273"/>
        <end position="463"/>
    </location>
</feature>
<dbReference type="Pfam" id="PF08125">
    <property type="entry name" value="Mannitol_dh_C"/>
    <property type="match status" value="1"/>
</dbReference>
<dbReference type="RefSeq" id="WP_188460119.1">
    <property type="nucleotide sequence ID" value="NZ_BAABHU010000001.1"/>
</dbReference>
<dbReference type="InterPro" id="IPR013118">
    <property type="entry name" value="Mannitol_DH_C"/>
</dbReference>
<dbReference type="InterPro" id="IPR013131">
    <property type="entry name" value="Mannitol_DH_N"/>
</dbReference>
<comment type="caution">
    <text evidence="5">The sequence shown here is derived from an EMBL/GenBank/DDBJ whole genome shotgun (WGS) entry which is preliminary data.</text>
</comment>
<gene>
    <name evidence="5" type="primary">uxaB</name>
    <name evidence="5" type="ORF">GCM10011506_03830</name>
</gene>
<keyword evidence="6" id="KW-1185">Reference proteome</keyword>
<reference evidence="6" key="1">
    <citation type="journal article" date="2019" name="Int. J. Syst. Evol. Microbiol.">
        <title>The Global Catalogue of Microorganisms (GCM) 10K type strain sequencing project: providing services to taxonomists for standard genome sequencing and annotation.</title>
        <authorList>
            <consortium name="The Broad Institute Genomics Platform"/>
            <consortium name="The Broad Institute Genome Sequencing Center for Infectious Disease"/>
            <person name="Wu L."/>
            <person name="Ma J."/>
        </authorList>
    </citation>
    <scope>NUCLEOTIDE SEQUENCE [LARGE SCALE GENOMIC DNA]</scope>
    <source>
        <strain evidence="6">CGMCC 1.10832</strain>
    </source>
</reference>
<dbReference type="InterPro" id="IPR000669">
    <property type="entry name" value="Mannitol_DH"/>
</dbReference>
<dbReference type="SUPFAM" id="SSF51735">
    <property type="entry name" value="NAD(P)-binding Rossmann-fold domains"/>
    <property type="match status" value="1"/>
</dbReference>
<feature type="domain" description="Mannitol dehydrogenase N-terminal" evidence="3">
    <location>
        <begin position="18"/>
        <end position="258"/>
    </location>
</feature>
<organism evidence="5 6">
    <name type="scientific">Marivirga lumbricoides</name>
    <dbReference type="NCBI Taxonomy" id="1046115"/>
    <lineage>
        <taxon>Bacteria</taxon>
        <taxon>Pseudomonadati</taxon>
        <taxon>Bacteroidota</taxon>
        <taxon>Cytophagia</taxon>
        <taxon>Cytophagales</taxon>
        <taxon>Marivirgaceae</taxon>
        <taxon>Marivirga</taxon>
    </lineage>
</organism>
<dbReference type="SUPFAM" id="SSF48179">
    <property type="entry name" value="6-phosphogluconate dehydrogenase C-terminal domain-like"/>
    <property type="match status" value="1"/>
</dbReference>
<accession>A0ABQ1LBT8</accession>
<protein>
    <submittedName>
        <fullName evidence="5">Altronate oxidoreductase</fullName>
    </submittedName>
</protein>